<dbReference type="Proteomes" id="UP000318571">
    <property type="component" value="Chromosome 7"/>
</dbReference>
<feature type="region of interest" description="Disordered" evidence="2">
    <location>
        <begin position="1531"/>
        <end position="1553"/>
    </location>
</feature>
<feature type="region of interest" description="Disordered" evidence="2">
    <location>
        <begin position="1440"/>
        <end position="1467"/>
    </location>
</feature>
<dbReference type="InterPro" id="IPR036116">
    <property type="entry name" value="FN3_sf"/>
</dbReference>
<proteinExistence type="predicted"/>
<evidence type="ECO:0000256" key="2">
    <source>
        <dbReference type="SAM" id="MobiDB-lite"/>
    </source>
</evidence>
<feature type="compositionally biased region" description="Low complexity" evidence="2">
    <location>
        <begin position="152"/>
        <end position="165"/>
    </location>
</feature>
<dbReference type="InterPro" id="IPR001007">
    <property type="entry name" value="VWF_dom"/>
</dbReference>
<reference evidence="5 6" key="1">
    <citation type="journal article" date="2018" name="Nat. Ecol. Evol.">
        <title>Genomic signatures of mitonuclear coevolution across populations of Tigriopus californicus.</title>
        <authorList>
            <person name="Barreto F.S."/>
            <person name="Watson E.T."/>
            <person name="Lima T.G."/>
            <person name="Willett C.S."/>
            <person name="Edmands S."/>
            <person name="Li W."/>
            <person name="Burton R.S."/>
        </authorList>
    </citation>
    <scope>NUCLEOTIDE SEQUENCE [LARGE SCALE GENOMIC DNA]</scope>
    <source>
        <strain evidence="5 6">San Diego</strain>
    </source>
</reference>
<dbReference type="InterPro" id="IPR013783">
    <property type="entry name" value="Ig-like_fold"/>
</dbReference>
<accession>A0A553P388</accession>
<dbReference type="PROSITE" id="PS50184">
    <property type="entry name" value="VWFC_2"/>
    <property type="match status" value="2"/>
</dbReference>
<feature type="compositionally biased region" description="Polar residues" evidence="2">
    <location>
        <begin position="212"/>
        <end position="224"/>
    </location>
</feature>
<feature type="transmembrane region" description="Helical" evidence="3">
    <location>
        <begin position="1473"/>
        <end position="1499"/>
    </location>
</feature>
<keyword evidence="1" id="KW-0732">Signal</keyword>
<feature type="compositionally biased region" description="Low complexity" evidence="2">
    <location>
        <begin position="1450"/>
        <end position="1467"/>
    </location>
</feature>
<dbReference type="InterPro" id="IPR050941">
    <property type="entry name" value="CCN"/>
</dbReference>
<feature type="domain" description="VWFC" evidence="4">
    <location>
        <begin position="51"/>
        <end position="124"/>
    </location>
</feature>
<protein>
    <recommendedName>
        <fullName evidence="4">VWFC domain-containing protein</fullName>
    </recommendedName>
</protein>
<sequence>MAHRLALYANLLDLATNHRRMVIHGYECDLLDDGPLSDCRDSTSDTLGNVTVCNFEGEVHPMGHRFATSNCELMCHCMENGATVCSPMECRPGFVRSGTQDDDPFCSESSVDPDNECCSLVRCSTSPPSDLILDQKVSGTQNKFSVEEAPPSSSSSSTSSSSTSSREGFIVESTPQTGRILFPTSANEPSSPSTTTITVSETDEPITLTDLFESSTQSDQNASSGPAEPALVRPPTYQGVNLEFLQITPTSIQVQFPGITGGNLMYVEERLYRGGKSSLHSETPWENAIILEGNKIFTLTGMTPGTRYRLRWQTPDRQYPDVMVSTHSYNAKQPKVIITGKTFDSVTLSFDHFAPDDYQYGYVAMYKERKEGSRWQSQEGMGTADLNGFDLPSITIRGLEPNKKYTARIAIYEDFSLRSFGKSTGTIDFVTDLGCMHEGLSYPVGIFTLGCEATCQCNRDGSVACSDRCEPPLHRSGAWANDPLCVEQFVDGDDCCVVITCAGNAEGENPEGPCSGITCGPNAECRHEVFRGEQAAETICVCKDGFTGDPDSEVGCSTANRLGSNPSSASLGQNGTQSGCLEKGNFFTVGEEWADGCEYMCSCSEKLEVVCQPRCKPLPVATEEKCELRPDTEDECCKVMYCPDPSAIGDQDLKPVALPFDGCEFKNESYNQGERFYDGCEQQCQCMGYGDMVCLSRCPPTAPAPGQNCYTLPDASDPCCNITVCDKPILDPSQNVAKEDITIEEVLKDGSAIGSTTQVPSLEDIVTETENFDELSVTIEGITNPLKEARIVNAPEFAQLIPGVVSATPSSGCVYNNFPVAVGETFHQGVCYLTCTCLDTGTITCRKRCSNIRFPHERCVMIQDPRDDCCSIPQCEEQHEEDQKSFVDVFLVNNHKGSFVESFVPKRDVTRPGSHGEKQVLGSSPIEDGESSEVTIPPPSPSSVCLFKNEAHELGSEFHDGCDAFCMCAPNGEVICHKIKCPSKFGLDVINPFCLEWDEHKDFVPLAPMCCPPVPVCKNDGSCLYQGQKFNNYDNIPANMTGCEDRCYCENSEVLCQKACYDLEPNPPNYLSCNSAIAIKIPQEERPCCLQWGCPDLADLPKKLDSVETEALNSTSLMFNLKVPRILDGMMGYYEIFYTSGFNGHPDPNQWPKTIITPPGGKLMVSDNEEASLILSELLPNQQYFLRVDVHVRKDDEPGEIIISSDVKSAKTLPVEVVEPETSIVPINVDLAIKDITSGSAFVSWRIFSAEEKKSIDGVQIRFVILNGDGSPGSGVPGTSPFIHRDTNFFSLEDLKSDTEYEIDLYIIPMPKSKKEFISEKSQVFRTEKPELDPYQFTVHLNPGRVSGNSLELVWSGIPSPHQKYVNLYRILYAEDAGEPHHPHLNAVETQSVFKIAKIDANKSVVLSNLKPETKYQVWLEAYLRNGKVFQSNVVDLKTTNEADPREMASPSRGSSSSTSPGNSSNSLDGDSYYNAMVVAAIVAAFALLALFVVTALYLKRTTTYKAIISGHGGKGHSSVATNDRPSKARRAQNMENGNSFEMNGVNGSSKKV</sequence>
<evidence type="ECO:0000256" key="1">
    <source>
        <dbReference type="ARBA" id="ARBA00022729"/>
    </source>
</evidence>
<feature type="compositionally biased region" description="Polar residues" evidence="2">
    <location>
        <begin position="1534"/>
        <end position="1553"/>
    </location>
</feature>
<evidence type="ECO:0000259" key="4">
    <source>
        <dbReference type="PROSITE" id="PS50184"/>
    </source>
</evidence>
<dbReference type="SMART" id="SM00060">
    <property type="entry name" value="FN3"/>
    <property type="match status" value="5"/>
</dbReference>
<feature type="domain" description="VWFC" evidence="4">
    <location>
        <begin position="578"/>
        <end position="643"/>
    </location>
</feature>
<feature type="compositionally biased region" description="Basic and acidic residues" evidence="2">
    <location>
        <begin position="908"/>
        <end position="918"/>
    </location>
</feature>
<keyword evidence="3" id="KW-0472">Membrane</keyword>
<dbReference type="PANTHER" id="PTHR11348:SF34">
    <property type="entry name" value="EPIDERMAL CELL SURFACE RECEPTOR-RELATED"/>
    <property type="match status" value="1"/>
</dbReference>
<dbReference type="OMA" id="CMENGAT"/>
<feature type="compositionally biased region" description="Low complexity" evidence="2">
    <location>
        <begin position="188"/>
        <end position="200"/>
    </location>
</feature>
<dbReference type="Gene3D" id="2.60.40.10">
    <property type="entry name" value="Immunoglobulins"/>
    <property type="match status" value="1"/>
</dbReference>
<dbReference type="GO" id="GO:0005178">
    <property type="term" value="F:integrin binding"/>
    <property type="evidence" value="ECO:0007669"/>
    <property type="project" value="TreeGrafter"/>
</dbReference>
<feature type="region of interest" description="Disordered" evidence="2">
    <location>
        <begin position="908"/>
        <end position="939"/>
    </location>
</feature>
<keyword evidence="3" id="KW-0812">Transmembrane</keyword>
<dbReference type="STRING" id="6832.A0A553P388"/>
<dbReference type="CDD" id="cd00063">
    <property type="entry name" value="FN3"/>
    <property type="match status" value="2"/>
</dbReference>
<dbReference type="GO" id="GO:0045597">
    <property type="term" value="P:positive regulation of cell differentiation"/>
    <property type="evidence" value="ECO:0007669"/>
    <property type="project" value="TreeGrafter"/>
</dbReference>
<dbReference type="GO" id="GO:0005615">
    <property type="term" value="C:extracellular space"/>
    <property type="evidence" value="ECO:0007669"/>
    <property type="project" value="TreeGrafter"/>
</dbReference>
<evidence type="ECO:0000313" key="6">
    <source>
        <dbReference type="Proteomes" id="UP000318571"/>
    </source>
</evidence>
<organism evidence="5 6">
    <name type="scientific">Tigriopus californicus</name>
    <name type="common">Marine copepod</name>
    <dbReference type="NCBI Taxonomy" id="6832"/>
    <lineage>
        <taxon>Eukaryota</taxon>
        <taxon>Metazoa</taxon>
        <taxon>Ecdysozoa</taxon>
        <taxon>Arthropoda</taxon>
        <taxon>Crustacea</taxon>
        <taxon>Multicrustacea</taxon>
        <taxon>Hexanauplia</taxon>
        <taxon>Copepoda</taxon>
        <taxon>Harpacticoida</taxon>
        <taxon>Harpacticidae</taxon>
        <taxon>Tigriopus</taxon>
    </lineage>
</organism>
<dbReference type="SMART" id="SM00214">
    <property type="entry name" value="VWC"/>
    <property type="match status" value="6"/>
</dbReference>
<name>A0A553P388_TIGCA</name>
<keyword evidence="6" id="KW-1185">Reference proteome</keyword>
<dbReference type="Pfam" id="PF00041">
    <property type="entry name" value="fn3"/>
    <property type="match status" value="1"/>
</dbReference>
<evidence type="ECO:0000313" key="5">
    <source>
        <dbReference type="EMBL" id="TRY72168.1"/>
    </source>
</evidence>
<keyword evidence="3" id="KW-1133">Transmembrane helix</keyword>
<dbReference type="PANTHER" id="PTHR11348">
    <property type="entry name" value="CONNECTIVE TISSUE GROWTH FACTOR-RELATED"/>
    <property type="match status" value="1"/>
</dbReference>
<dbReference type="GO" id="GO:0007155">
    <property type="term" value="P:cell adhesion"/>
    <property type="evidence" value="ECO:0007669"/>
    <property type="project" value="TreeGrafter"/>
</dbReference>
<evidence type="ECO:0000256" key="3">
    <source>
        <dbReference type="SAM" id="Phobius"/>
    </source>
</evidence>
<dbReference type="InterPro" id="IPR003961">
    <property type="entry name" value="FN3_dom"/>
</dbReference>
<feature type="region of interest" description="Disordered" evidence="2">
    <location>
        <begin position="143"/>
        <end position="234"/>
    </location>
</feature>
<comment type="caution">
    <text evidence="5">The sequence shown here is derived from an EMBL/GenBank/DDBJ whole genome shotgun (WGS) entry which is preliminary data.</text>
</comment>
<dbReference type="SUPFAM" id="SSF49265">
    <property type="entry name" value="Fibronectin type III"/>
    <property type="match status" value="2"/>
</dbReference>
<gene>
    <name evidence="5" type="ORF">TCAL_09059</name>
</gene>
<dbReference type="PROSITE" id="PS01208">
    <property type="entry name" value="VWFC_1"/>
    <property type="match status" value="2"/>
</dbReference>
<dbReference type="EMBL" id="VCGU01000008">
    <property type="protein sequence ID" value="TRY72168.1"/>
    <property type="molecule type" value="Genomic_DNA"/>
</dbReference>